<comment type="caution">
    <text evidence="2">The sequence shown here is derived from an EMBL/GenBank/DDBJ whole genome shotgun (WGS) entry which is preliminary data.</text>
</comment>
<evidence type="ECO:0000259" key="1">
    <source>
        <dbReference type="Pfam" id="PF00144"/>
    </source>
</evidence>
<dbReference type="InterPro" id="IPR001466">
    <property type="entry name" value="Beta-lactam-related"/>
</dbReference>
<dbReference type="Pfam" id="PF00144">
    <property type="entry name" value="Beta-lactamase"/>
    <property type="match status" value="1"/>
</dbReference>
<dbReference type="Gene3D" id="3.40.710.10">
    <property type="entry name" value="DD-peptidase/beta-lactamase superfamily"/>
    <property type="match status" value="1"/>
</dbReference>
<dbReference type="PANTHER" id="PTHR46825">
    <property type="entry name" value="D-ALANYL-D-ALANINE-CARBOXYPEPTIDASE/ENDOPEPTIDASE AMPH"/>
    <property type="match status" value="1"/>
</dbReference>
<dbReference type="InterPro" id="IPR050491">
    <property type="entry name" value="AmpC-like"/>
</dbReference>
<dbReference type="PROSITE" id="PS00146">
    <property type="entry name" value="BETA_LACTAMASE_A"/>
    <property type="match status" value="1"/>
</dbReference>
<dbReference type="InterPro" id="IPR012338">
    <property type="entry name" value="Beta-lactam/transpept-like"/>
</dbReference>
<dbReference type="EMBL" id="JAANAS010000033">
    <property type="protein sequence ID" value="NGZ89176.1"/>
    <property type="molecule type" value="Genomic_DNA"/>
</dbReference>
<gene>
    <name evidence="2" type="ORF">G7034_02810</name>
</gene>
<dbReference type="RefSeq" id="WP_166399445.1">
    <property type="nucleotide sequence ID" value="NZ_JAANAS010000033.1"/>
</dbReference>
<name>A0A967AES5_9FLAO</name>
<dbReference type="SUPFAM" id="SSF56601">
    <property type="entry name" value="beta-lactamase/transpeptidase-like"/>
    <property type="match status" value="1"/>
</dbReference>
<protein>
    <submittedName>
        <fullName evidence="2">Beta-lactamase family protein</fullName>
    </submittedName>
</protein>
<dbReference type="AlphaFoldDB" id="A0A967AES5"/>
<proteinExistence type="predicted"/>
<dbReference type="Proteomes" id="UP000643701">
    <property type="component" value="Unassembled WGS sequence"/>
</dbReference>
<evidence type="ECO:0000313" key="3">
    <source>
        <dbReference type="Proteomes" id="UP000643701"/>
    </source>
</evidence>
<feature type="domain" description="Beta-lactamase-related" evidence="1">
    <location>
        <begin position="92"/>
        <end position="395"/>
    </location>
</feature>
<evidence type="ECO:0000313" key="2">
    <source>
        <dbReference type="EMBL" id="NGZ89176.1"/>
    </source>
</evidence>
<reference evidence="2" key="1">
    <citation type="submission" date="2020-03" db="EMBL/GenBank/DDBJ databases">
        <title>Psychroflexus Maritimus sp. nov., isolate from marine sediment.</title>
        <authorList>
            <person name="Zhong Y.-L."/>
        </authorList>
    </citation>
    <scope>NUCLEOTIDE SEQUENCE</scope>
    <source>
        <strain evidence="2">C1</strain>
    </source>
</reference>
<organism evidence="2 3">
    <name type="scientific">Psychroflexus maritimus</name>
    <dbReference type="NCBI Taxonomy" id="2714865"/>
    <lineage>
        <taxon>Bacteria</taxon>
        <taxon>Pseudomonadati</taxon>
        <taxon>Bacteroidota</taxon>
        <taxon>Flavobacteriia</taxon>
        <taxon>Flavobacteriales</taxon>
        <taxon>Flavobacteriaceae</taxon>
        <taxon>Psychroflexus</taxon>
    </lineage>
</organism>
<sequence>MSSKTRKKINFVLLALVVLVIFTLTNLVFSENGLDEKTKINLTNKVNSLDRDEVFVDYSAFKSFKSIHHLEAYKNFKTAIDLKAKYTKFHGSVLVAYKDQIIFQESYGFKNPVNKTSLRSDTSFELASVSKQFTAAAVLMLAEENCLDIDAPVANYLPDFKFESVSIRQLLKHRSGLWDYMYITEAFWNKSHAPNNQEVVKLISAHQRHLNFTPGSRFNYNNSNYVVLAALVEKVSGISFENFLGERIFDALCLNDTYIGLPNRAIDFVANAFIGYGRGYVNLPPSFHNRALGDKGVYASSTDLFRWFIALKNNKVLSKDYVELMFNQDEFDTYKYGMGFRTKYTNTKEPVIYHNGIWDGYRNGLSYFPQDDLVVIVLSNTQNRRKKYMQNKLIKEAKAFINQPNVVQNLSSKKKEKELVL</sequence>
<dbReference type="InterPro" id="IPR023650">
    <property type="entry name" value="Beta-lactam_class-A_AS"/>
</dbReference>
<keyword evidence="3" id="KW-1185">Reference proteome</keyword>
<dbReference type="PANTHER" id="PTHR46825:SF9">
    <property type="entry name" value="BETA-LACTAMASE-RELATED DOMAIN-CONTAINING PROTEIN"/>
    <property type="match status" value="1"/>
</dbReference>
<accession>A0A967AES5</accession>